<proteinExistence type="predicted"/>
<sequence length="295" mass="32586">MRVVVTGAHGKVGRAAVKALAEAGHEVTATDLTRPVWERHEPETPRYVQADLTDAGQAFAVTHGAEAVVHAAAIPDPTSNPAQVVFQNNLMSTFNMIEAAVRFGVPRFVNISSETVPGFFFPERPFLPDYAPVDEEHPIRPQDPYALAKHFGEQLMDAAVRRSDIRCISLRPSWVQHEGNYERNLGPQVRDASVVGAGLWSYIDVYDLADAIVLAAESELPGHEVFYIASPDNAGGHDFAASLRRYHGDRIELRALARPDASGISCAKAHRLLGWTPKRSWRDYLDENGRTREDV</sequence>
<gene>
    <name evidence="2" type="ORF">GCM10009733_109420</name>
</gene>
<reference evidence="2 3" key="1">
    <citation type="journal article" date="2019" name="Int. J. Syst. Evol. Microbiol.">
        <title>The Global Catalogue of Microorganisms (GCM) 10K type strain sequencing project: providing services to taxonomists for standard genome sequencing and annotation.</title>
        <authorList>
            <consortium name="The Broad Institute Genomics Platform"/>
            <consortium name="The Broad Institute Genome Sequencing Center for Infectious Disease"/>
            <person name="Wu L."/>
            <person name="Ma J."/>
        </authorList>
    </citation>
    <scope>NUCLEOTIDE SEQUENCE [LARGE SCALE GENOMIC DNA]</scope>
    <source>
        <strain evidence="2 3">JCM 13929</strain>
    </source>
</reference>
<dbReference type="Gene3D" id="3.40.50.720">
    <property type="entry name" value="NAD(P)-binding Rossmann-like Domain"/>
    <property type="match status" value="1"/>
</dbReference>
<dbReference type="SUPFAM" id="SSF51735">
    <property type="entry name" value="NAD(P)-binding Rossmann-fold domains"/>
    <property type="match status" value="1"/>
</dbReference>
<evidence type="ECO:0000313" key="2">
    <source>
        <dbReference type="EMBL" id="GAA1695988.1"/>
    </source>
</evidence>
<organism evidence="2 3">
    <name type="scientific">Nonomuraea maheshkhaliensis</name>
    <dbReference type="NCBI Taxonomy" id="419590"/>
    <lineage>
        <taxon>Bacteria</taxon>
        <taxon>Bacillati</taxon>
        <taxon>Actinomycetota</taxon>
        <taxon>Actinomycetes</taxon>
        <taxon>Streptosporangiales</taxon>
        <taxon>Streptosporangiaceae</taxon>
        <taxon>Nonomuraea</taxon>
    </lineage>
</organism>
<dbReference type="Pfam" id="PF01370">
    <property type="entry name" value="Epimerase"/>
    <property type="match status" value="1"/>
</dbReference>
<name>A0ABN2HZ62_9ACTN</name>
<dbReference type="InterPro" id="IPR050177">
    <property type="entry name" value="Lipid_A_modif_metabolic_enz"/>
</dbReference>
<evidence type="ECO:0000259" key="1">
    <source>
        <dbReference type="Pfam" id="PF01370"/>
    </source>
</evidence>
<dbReference type="RefSeq" id="WP_346115271.1">
    <property type="nucleotide sequence ID" value="NZ_BAAAMU010000218.1"/>
</dbReference>
<comment type="caution">
    <text evidence="2">The sequence shown here is derived from an EMBL/GenBank/DDBJ whole genome shotgun (WGS) entry which is preliminary data.</text>
</comment>
<dbReference type="InterPro" id="IPR001509">
    <property type="entry name" value="Epimerase_deHydtase"/>
</dbReference>
<dbReference type="Proteomes" id="UP001500064">
    <property type="component" value="Unassembled WGS sequence"/>
</dbReference>
<dbReference type="PANTHER" id="PTHR43245">
    <property type="entry name" value="BIFUNCTIONAL POLYMYXIN RESISTANCE PROTEIN ARNA"/>
    <property type="match status" value="1"/>
</dbReference>
<accession>A0ABN2HZ62</accession>
<feature type="domain" description="NAD-dependent epimerase/dehydratase" evidence="1">
    <location>
        <begin position="3"/>
        <end position="225"/>
    </location>
</feature>
<dbReference type="EMBL" id="BAAAMU010000218">
    <property type="protein sequence ID" value="GAA1695988.1"/>
    <property type="molecule type" value="Genomic_DNA"/>
</dbReference>
<keyword evidence="3" id="KW-1185">Reference proteome</keyword>
<protein>
    <submittedName>
        <fullName evidence="2">NAD(P)-dependent oxidoreductase</fullName>
    </submittedName>
</protein>
<evidence type="ECO:0000313" key="3">
    <source>
        <dbReference type="Proteomes" id="UP001500064"/>
    </source>
</evidence>
<dbReference type="InterPro" id="IPR036291">
    <property type="entry name" value="NAD(P)-bd_dom_sf"/>
</dbReference>